<dbReference type="Gene3D" id="3.90.960.10">
    <property type="entry name" value="YbaK/aminoacyl-tRNA synthetase-associated domain"/>
    <property type="match status" value="1"/>
</dbReference>
<reference evidence="3 4" key="1">
    <citation type="journal article" date="2019" name="Int. J. Syst. Evol. Microbiol.">
        <title>Clostridium fermenticellae sp. nov., isolated from the mud in a fermentation cellar for the production of the Chinese liquor, baijiu.</title>
        <authorList>
            <person name="Xu P.X."/>
            <person name="Chai L.J."/>
            <person name="Qiu T."/>
            <person name="Zhang X.J."/>
            <person name="Lu Z.M."/>
            <person name="Xiao C."/>
            <person name="Wang S.T."/>
            <person name="Shen C.H."/>
            <person name="Shi J.S."/>
            <person name="Xu Z.H."/>
        </authorList>
    </citation>
    <scope>NUCLEOTIDE SEQUENCE [LARGE SCALE GENOMIC DNA]</scope>
    <source>
        <strain evidence="3 4">JN500901</strain>
    </source>
</reference>
<organism evidence="3 4">
    <name type="scientific">Clostridium fermenticellae</name>
    <dbReference type="NCBI Taxonomy" id="2068654"/>
    <lineage>
        <taxon>Bacteria</taxon>
        <taxon>Bacillati</taxon>
        <taxon>Bacillota</taxon>
        <taxon>Clostridia</taxon>
        <taxon>Eubacteriales</taxon>
        <taxon>Clostridiaceae</taxon>
        <taxon>Clostridium</taxon>
    </lineage>
</organism>
<dbReference type="GO" id="GO:0004812">
    <property type="term" value="F:aminoacyl-tRNA ligase activity"/>
    <property type="evidence" value="ECO:0007669"/>
    <property type="project" value="UniProtKB-KW"/>
</dbReference>
<dbReference type="InterPro" id="IPR040285">
    <property type="entry name" value="ProX/PRXD1"/>
</dbReference>
<sequence length="162" mass="18494">MSEQEKVFEKLNELNIKYEVTNHPAVFTIEEMDDLGITDKGDVCKNLFLRDEKGKRHFLVVLDKDKKADLKSLQKQLGSTRLSFASAERLDKYLKLKKGEVTPLGVINDINASVEVVFDKTLIGKDKLGVHPNDNTATVWISFEDLKKLIEQNQNNIKYVTI</sequence>
<keyword evidence="4" id="KW-1185">Reference proteome</keyword>
<protein>
    <submittedName>
        <fullName evidence="3">Prolyl-tRNA synthetase associated domain-containing protein</fullName>
    </submittedName>
</protein>
<name>A0A386H417_9CLOT</name>
<keyword evidence="3" id="KW-0436">Ligase</keyword>
<gene>
    <name evidence="3" type="ORF">D4Z93_08060</name>
</gene>
<dbReference type="AlphaFoldDB" id="A0A386H417"/>
<dbReference type="PANTHER" id="PTHR31423">
    <property type="entry name" value="YBAK DOMAIN-CONTAINING PROTEIN"/>
    <property type="match status" value="1"/>
</dbReference>
<evidence type="ECO:0000259" key="2">
    <source>
        <dbReference type="Pfam" id="PF04073"/>
    </source>
</evidence>
<dbReference type="GO" id="GO:0002161">
    <property type="term" value="F:aminoacyl-tRNA deacylase activity"/>
    <property type="evidence" value="ECO:0007669"/>
    <property type="project" value="InterPro"/>
</dbReference>
<dbReference type="SUPFAM" id="SSF55826">
    <property type="entry name" value="YbaK/ProRS associated domain"/>
    <property type="match status" value="1"/>
</dbReference>
<feature type="domain" description="YbaK/aminoacyl-tRNA synthetase-associated" evidence="2">
    <location>
        <begin position="23"/>
        <end position="149"/>
    </location>
</feature>
<dbReference type="KEGG" id="cfer:D4Z93_08060"/>
<evidence type="ECO:0000256" key="1">
    <source>
        <dbReference type="ARBA" id="ARBA00010201"/>
    </source>
</evidence>
<dbReference type="PANTHER" id="PTHR31423:SF3">
    <property type="entry name" value="PROLYL-TRNA SYNTHETASE ASSOCIATED DOMAIN-CONTAINING PROTEIN 1-RELATED"/>
    <property type="match status" value="1"/>
</dbReference>
<proteinExistence type="inferred from homology"/>
<keyword evidence="3" id="KW-0030">Aminoacyl-tRNA synthetase</keyword>
<comment type="similarity">
    <text evidence="1">Belongs to the PRORSD1 family.</text>
</comment>
<accession>A0A386H417</accession>
<dbReference type="Proteomes" id="UP000266301">
    <property type="component" value="Chromosome"/>
</dbReference>
<evidence type="ECO:0000313" key="4">
    <source>
        <dbReference type="Proteomes" id="UP000266301"/>
    </source>
</evidence>
<dbReference type="InterPro" id="IPR007214">
    <property type="entry name" value="YbaK/aa-tRNA-synth-assoc-dom"/>
</dbReference>
<evidence type="ECO:0000313" key="3">
    <source>
        <dbReference type="EMBL" id="AYD40481.1"/>
    </source>
</evidence>
<dbReference type="OrthoDB" id="9798587at2"/>
<dbReference type="InterPro" id="IPR036754">
    <property type="entry name" value="YbaK/aa-tRNA-synt-asso_dom_sf"/>
</dbReference>
<dbReference type="Pfam" id="PF04073">
    <property type="entry name" value="tRNA_edit"/>
    <property type="match status" value="1"/>
</dbReference>
<dbReference type="CDD" id="cd04335">
    <property type="entry name" value="PrdX_deacylase"/>
    <property type="match status" value="1"/>
</dbReference>
<dbReference type="FunFam" id="3.90.960.10:FF:000005">
    <property type="entry name" value="Putative prolyl-tRNA synthetase"/>
    <property type="match status" value="1"/>
</dbReference>
<dbReference type="EMBL" id="CP032416">
    <property type="protein sequence ID" value="AYD40481.1"/>
    <property type="molecule type" value="Genomic_DNA"/>
</dbReference>
<dbReference type="RefSeq" id="WP_119972286.1">
    <property type="nucleotide sequence ID" value="NZ_CP032416.1"/>
</dbReference>